<sequence>MGEGLEGFCMMSSRLVEIPVSVTPTDAIRAIREIGEHNNWKMRRIEESKIVSRWAIVMPISKMARVLGIVIEEGEVKGLAMRVWSHTPGSAGKITKVSFEVPIEIDGEIWINILNQWVSKFNRCPWKWSFGERSMIGYFQPEFYKSKSQLKKEGVDITKWTKESVF</sequence>
<protein>
    <submittedName>
        <fullName evidence="1">Uncharacterized protein</fullName>
    </submittedName>
</protein>
<accession>A0A1B1TFG3</accession>
<dbReference type="AlphaFoldDB" id="A0A1B1TFG3"/>
<name>A0A1B1TFG3_9ARCH</name>
<reference evidence="1" key="2">
    <citation type="journal article" date="2015" name="ISME J.">
        <title>A new class of marine Euryarchaeota group II from the Mediterranean deep chlorophyll maximum.</title>
        <authorList>
            <person name="Martin-Cuadrado A.B."/>
            <person name="Garcia-Heredia I."/>
            <person name="Molto A.G."/>
            <person name="Lopez-Ubeda R."/>
            <person name="Kimes N."/>
            <person name="Lopez-Garcia P."/>
            <person name="Moreira D."/>
            <person name="Rodriguez-Valera F."/>
        </authorList>
    </citation>
    <scope>NUCLEOTIDE SEQUENCE</scope>
</reference>
<proteinExistence type="predicted"/>
<dbReference type="EMBL" id="KP211914">
    <property type="protein sequence ID" value="ANV81013.1"/>
    <property type="molecule type" value="Genomic_DNA"/>
</dbReference>
<organism evidence="1">
    <name type="scientific">uncultured Poseidoniia archaeon</name>
    <dbReference type="NCBI Taxonomy" id="1697135"/>
    <lineage>
        <taxon>Archaea</taxon>
        <taxon>Methanobacteriati</taxon>
        <taxon>Thermoplasmatota</taxon>
        <taxon>Candidatus Poseidoniia</taxon>
        <taxon>environmental samples</taxon>
    </lineage>
</organism>
<evidence type="ECO:0000313" key="1">
    <source>
        <dbReference type="EMBL" id="ANV81013.1"/>
    </source>
</evidence>
<reference evidence="1" key="1">
    <citation type="submission" date="2014-11" db="EMBL/GenBank/DDBJ databases">
        <authorList>
            <person name="Zhu J."/>
            <person name="Qi W."/>
            <person name="Song R."/>
        </authorList>
    </citation>
    <scope>NUCLEOTIDE SEQUENCE</scope>
</reference>